<dbReference type="PANTHER" id="PTHR43875:SF1">
    <property type="entry name" value="OSMOPROTECTIVE COMPOUNDS UPTAKE ATP-BINDING PROTEIN GGTA"/>
    <property type="match status" value="1"/>
</dbReference>
<dbReference type="Gene3D" id="2.40.50.140">
    <property type="entry name" value="Nucleic acid-binding proteins"/>
    <property type="match status" value="1"/>
</dbReference>
<dbReference type="InterPro" id="IPR003593">
    <property type="entry name" value="AAA+_ATPase"/>
</dbReference>
<sequence length="354" mass="39016">MASVVFQDVVKKFGTFTAVSDLNLEVRDKEFLVLLGPSGCGKTTTMRMVAGLEEVTAGEIFIGSDRVNDVLPKYRDVAMVFQSYALYPHLSVADNIGYPLKIRKVPEDKRRRMVIEVARRVELDGLLDRLPKQLSGGQRQRVALARAIIRTPKVFLMDEPLSNLDAKLRVQMRAELKHLQHELQVTTIYVTHDQIEAMTLADRVAVMNKGVIEQLGTPREIYNDPRTLFVAGFIGSPPMNLIEGEVKDGVFTSPGGIRVDGLGGASVARAVLGARPEDIHVLLAASANANVAAPIYSVELTGENTLVTVRAGATLLTIRADKNFVGDFDQIVNVRFAPEQVFLFDRQSQGRVDF</sequence>
<organism evidence="6 7">
    <name type="scientific">Mesorhizobium captivum</name>
    <dbReference type="NCBI Taxonomy" id="3072319"/>
    <lineage>
        <taxon>Bacteria</taxon>
        <taxon>Pseudomonadati</taxon>
        <taxon>Pseudomonadota</taxon>
        <taxon>Alphaproteobacteria</taxon>
        <taxon>Hyphomicrobiales</taxon>
        <taxon>Phyllobacteriaceae</taxon>
        <taxon>Mesorhizobium</taxon>
    </lineage>
</organism>
<accession>A0ABU4Z1J8</accession>
<reference evidence="6 7" key="1">
    <citation type="submission" date="2023-08" db="EMBL/GenBank/DDBJ databases">
        <title>Implementing the SeqCode for naming new Mesorhizobium species isolated from Vachellia karroo root nodules.</title>
        <authorList>
            <person name="Van Lill M."/>
        </authorList>
    </citation>
    <scope>NUCLEOTIDE SEQUENCE [LARGE SCALE GENOMIC DNA]</scope>
    <source>
        <strain evidence="6 7">VK22B</strain>
    </source>
</reference>
<dbReference type="InterPro" id="IPR040582">
    <property type="entry name" value="OB_MalK-like"/>
</dbReference>
<evidence type="ECO:0000259" key="5">
    <source>
        <dbReference type="PROSITE" id="PS50893"/>
    </source>
</evidence>
<dbReference type="RefSeq" id="WP_320227082.1">
    <property type="nucleotide sequence ID" value="NZ_JAVIJB010000024.1"/>
</dbReference>
<dbReference type="PROSITE" id="PS50893">
    <property type="entry name" value="ABC_TRANSPORTER_2"/>
    <property type="match status" value="1"/>
</dbReference>
<dbReference type="Pfam" id="PF00005">
    <property type="entry name" value="ABC_tran"/>
    <property type="match status" value="1"/>
</dbReference>
<keyword evidence="4 6" id="KW-0067">ATP-binding</keyword>
<evidence type="ECO:0000256" key="1">
    <source>
        <dbReference type="ARBA" id="ARBA00005417"/>
    </source>
</evidence>
<name>A0ABU4Z1J8_9HYPH</name>
<evidence type="ECO:0000256" key="3">
    <source>
        <dbReference type="ARBA" id="ARBA00022741"/>
    </source>
</evidence>
<dbReference type="GO" id="GO:0005524">
    <property type="term" value="F:ATP binding"/>
    <property type="evidence" value="ECO:0007669"/>
    <property type="project" value="UniProtKB-KW"/>
</dbReference>
<dbReference type="CDD" id="cd03301">
    <property type="entry name" value="ABC_MalK_N"/>
    <property type="match status" value="1"/>
</dbReference>
<dbReference type="Gene3D" id="2.40.50.100">
    <property type="match status" value="1"/>
</dbReference>
<dbReference type="InterPro" id="IPR012340">
    <property type="entry name" value="NA-bd_OB-fold"/>
</dbReference>
<feature type="domain" description="ABC transporter" evidence="5">
    <location>
        <begin position="4"/>
        <end position="234"/>
    </location>
</feature>
<proteinExistence type="inferred from homology"/>
<evidence type="ECO:0000313" key="6">
    <source>
        <dbReference type="EMBL" id="MDX8493108.1"/>
    </source>
</evidence>
<evidence type="ECO:0000256" key="2">
    <source>
        <dbReference type="ARBA" id="ARBA00022448"/>
    </source>
</evidence>
<keyword evidence="3" id="KW-0547">Nucleotide-binding</keyword>
<dbReference type="SUPFAM" id="SSF52540">
    <property type="entry name" value="P-loop containing nucleoside triphosphate hydrolases"/>
    <property type="match status" value="1"/>
</dbReference>
<dbReference type="Pfam" id="PF17912">
    <property type="entry name" value="OB_MalK"/>
    <property type="match status" value="1"/>
</dbReference>
<dbReference type="Gene3D" id="3.40.50.300">
    <property type="entry name" value="P-loop containing nucleotide triphosphate hydrolases"/>
    <property type="match status" value="1"/>
</dbReference>
<evidence type="ECO:0000256" key="4">
    <source>
        <dbReference type="ARBA" id="ARBA00022840"/>
    </source>
</evidence>
<dbReference type="InterPro" id="IPR047641">
    <property type="entry name" value="ABC_transpr_MalK/UgpC-like"/>
</dbReference>
<comment type="similarity">
    <text evidence="1">Belongs to the ABC transporter superfamily.</text>
</comment>
<dbReference type="PANTHER" id="PTHR43875">
    <property type="entry name" value="MALTODEXTRIN IMPORT ATP-BINDING PROTEIN MSMX"/>
    <property type="match status" value="1"/>
</dbReference>
<dbReference type="NCBIfam" id="NF008653">
    <property type="entry name" value="PRK11650.1"/>
    <property type="match status" value="1"/>
</dbReference>
<dbReference type="InterPro" id="IPR027417">
    <property type="entry name" value="P-loop_NTPase"/>
</dbReference>
<gene>
    <name evidence="6" type="ORF">RFN29_16175</name>
</gene>
<protein>
    <submittedName>
        <fullName evidence="6">ABC transporter ATP-binding protein</fullName>
    </submittedName>
</protein>
<evidence type="ECO:0000313" key="7">
    <source>
        <dbReference type="Proteomes" id="UP001271249"/>
    </source>
</evidence>
<keyword evidence="2" id="KW-0813">Transport</keyword>
<keyword evidence="7" id="KW-1185">Reference proteome</keyword>
<dbReference type="Proteomes" id="UP001271249">
    <property type="component" value="Unassembled WGS sequence"/>
</dbReference>
<comment type="caution">
    <text evidence="6">The sequence shown here is derived from an EMBL/GenBank/DDBJ whole genome shotgun (WGS) entry which is preliminary data.</text>
</comment>
<dbReference type="SMART" id="SM00382">
    <property type="entry name" value="AAA"/>
    <property type="match status" value="1"/>
</dbReference>
<dbReference type="SUPFAM" id="SSF50331">
    <property type="entry name" value="MOP-like"/>
    <property type="match status" value="1"/>
</dbReference>
<dbReference type="InterPro" id="IPR003439">
    <property type="entry name" value="ABC_transporter-like_ATP-bd"/>
</dbReference>
<dbReference type="EMBL" id="JAVIJC010000015">
    <property type="protein sequence ID" value="MDX8493108.1"/>
    <property type="molecule type" value="Genomic_DNA"/>
</dbReference>
<dbReference type="PROSITE" id="PS00211">
    <property type="entry name" value="ABC_TRANSPORTER_1"/>
    <property type="match status" value="1"/>
</dbReference>
<dbReference type="InterPro" id="IPR008995">
    <property type="entry name" value="Mo/tungstate-bd_C_term_dom"/>
</dbReference>
<dbReference type="InterPro" id="IPR015855">
    <property type="entry name" value="ABC_transpr_MalK-like"/>
</dbReference>
<dbReference type="InterPro" id="IPR017871">
    <property type="entry name" value="ABC_transporter-like_CS"/>
</dbReference>